<comment type="subcellular location">
    <subcellularLocation>
        <location evidence="1">Nucleus</location>
    </subcellularLocation>
</comment>
<evidence type="ECO:0000256" key="6">
    <source>
        <dbReference type="SAM" id="MobiDB-lite"/>
    </source>
</evidence>
<evidence type="ECO:0000313" key="9">
    <source>
        <dbReference type="Proteomes" id="UP000235145"/>
    </source>
</evidence>
<dbReference type="AlphaFoldDB" id="A0A9R1W3M4"/>
<proteinExistence type="predicted"/>
<dbReference type="InterPro" id="IPR036955">
    <property type="entry name" value="AP2/ERF_dom_sf"/>
</dbReference>
<dbReference type="Proteomes" id="UP000235145">
    <property type="component" value="Unassembled WGS sequence"/>
</dbReference>
<keyword evidence="3" id="KW-0238">DNA-binding</keyword>
<dbReference type="InterPro" id="IPR001471">
    <property type="entry name" value="AP2/ERF_dom"/>
</dbReference>
<keyword evidence="2" id="KW-0805">Transcription regulation</keyword>
<protein>
    <recommendedName>
        <fullName evidence="7">AP2/ERF domain-containing protein</fullName>
    </recommendedName>
</protein>
<name>A0A9R1W3M4_LACSA</name>
<feature type="region of interest" description="Disordered" evidence="6">
    <location>
        <begin position="78"/>
        <end position="119"/>
    </location>
</feature>
<dbReference type="PROSITE" id="PS51032">
    <property type="entry name" value="AP2_ERF"/>
    <property type="match status" value="1"/>
</dbReference>
<dbReference type="InterPro" id="IPR050913">
    <property type="entry name" value="AP2/ERF_ERF"/>
</dbReference>
<dbReference type="SMART" id="SM00380">
    <property type="entry name" value="AP2"/>
    <property type="match status" value="1"/>
</dbReference>
<dbReference type="PANTHER" id="PTHR31194">
    <property type="entry name" value="SHN SHINE , DNA BINDING / TRANSCRIPTION FACTOR"/>
    <property type="match status" value="1"/>
</dbReference>
<evidence type="ECO:0000313" key="8">
    <source>
        <dbReference type="EMBL" id="KAJ0219217.1"/>
    </source>
</evidence>
<feature type="domain" description="AP2/ERF" evidence="7">
    <location>
        <begin position="117"/>
        <end position="178"/>
    </location>
</feature>
<feature type="region of interest" description="Disordered" evidence="6">
    <location>
        <begin position="39"/>
        <end position="58"/>
    </location>
</feature>
<dbReference type="GO" id="GO:0005634">
    <property type="term" value="C:nucleus"/>
    <property type="evidence" value="ECO:0007669"/>
    <property type="project" value="UniProtKB-SubCell"/>
</dbReference>
<evidence type="ECO:0000256" key="1">
    <source>
        <dbReference type="ARBA" id="ARBA00004123"/>
    </source>
</evidence>
<dbReference type="SUPFAM" id="SSF54171">
    <property type="entry name" value="DNA-binding domain"/>
    <property type="match status" value="1"/>
</dbReference>
<evidence type="ECO:0000256" key="2">
    <source>
        <dbReference type="ARBA" id="ARBA00023015"/>
    </source>
</evidence>
<organism evidence="8 9">
    <name type="scientific">Lactuca sativa</name>
    <name type="common">Garden lettuce</name>
    <dbReference type="NCBI Taxonomy" id="4236"/>
    <lineage>
        <taxon>Eukaryota</taxon>
        <taxon>Viridiplantae</taxon>
        <taxon>Streptophyta</taxon>
        <taxon>Embryophyta</taxon>
        <taxon>Tracheophyta</taxon>
        <taxon>Spermatophyta</taxon>
        <taxon>Magnoliopsida</taxon>
        <taxon>eudicotyledons</taxon>
        <taxon>Gunneridae</taxon>
        <taxon>Pentapetalae</taxon>
        <taxon>asterids</taxon>
        <taxon>campanulids</taxon>
        <taxon>Asterales</taxon>
        <taxon>Asteraceae</taxon>
        <taxon>Cichorioideae</taxon>
        <taxon>Cichorieae</taxon>
        <taxon>Lactucinae</taxon>
        <taxon>Lactuca</taxon>
    </lineage>
</organism>
<dbReference type="PANTHER" id="PTHR31194:SF202">
    <property type="entry name" value="ETHYLENE-RESPONSIVE TRANSCRIPTION FACTOR ERF070"/>
    <property type="match status" value="1"/>
</dbReference>
<dbReference type="PRINTS" id="PR00367">
    <property type="entry name" value="ETHRSPELEMNT"/>
</dbReference>
<evidence type="ECO:0000256" key="4">
    <source>
        <dbReference type="ARBA" id="ARBA00023163"/>
    </source>
</evidence>
<evidence type="ECO:0000259" key="7">
    <source>
        <dbReference type="PROSITE" id="PS51032"/>
    </source>
</evidence>
<comment type="caution">
    <text evidence="8">The sequence shown here is derived from an EMBL/GenBank/DDBJ whole genome shotgun (WGS) entry which is preliminary data.</text>
</comment>
<dbReference type="GO" id="GO:0003700">
    <property type="term" value="F:DNA-binding transcription factor activity"/>
    <property type="evidence" value="ECO:0007669"/>
    <property type="project" value="InterPro"/>
</dbReference>
<dbReference type="Gene3D" id="3.30.730.10">
    <property type="entry name" value="AP2/ERF domain"/>
    <property type="match status" value="1"/>
</dbReference>
<keyword evidence="5" id="KW-0539">Nucleus</keyword>
<gene>
    <name evidence="8" type="ORF">LSAT_V11C300124650</name>
</gene>
<dbReference type="GO" id="GO:0003677">
    <property type="term" value="F:DNA binding"/>
    <property type="evidence" value="ECO:0007669"/>
    <property type="project" value="UniProtKB-KW"/>
</dbReference>
<accession>A0A9R1W3M4</accession>
<evidence type="ECO:0000256" key="5">
    <source>
        <dbReference type="ARBA" id="ARBA00023242"/>
    </source>
</evidence>
<sequence>MSVSLFSFYCFDAFEAKKNKAKFQESNKPMRTIRVICHDPDLTDSSDDDNPNKKPYGSKKIVREIKIPLIGDGNICTESSCQGSNNGENNTGKKKKGLSKTLSKPSSPPTPAASVSKYKGVRRRKWGKWAAEIRDPFKGRRLWLGTYNTAEEASMAYSIKRLEFDKIAESLKINSNNPDHALVSQPEKNTVFEDSGSSISAVCCNIKQTDGDGDEMKKIETTNFPEIDQEFDLGLELDAAFLDKILPPGNQFGDLDDFELIGFDGDEASNLPDWDFEEFDQEELAWMNTLKIDEPLLNEFCS</sequence>
<keyword evidence="4" id="KW-0804">Transcription</keyword>
<dbReference type="CDD" id="cd00018">
    <property type="entry name" value="AP2"/>
    <property type="match status" value="1"/>
</dbReference>
<dbReference type="Pfam" id="PF00847">
    <property type="entry name" value="AP2"/>
    <property type="match status" value="1"/>
</dbReference>
<dbReference type="EMBL" id="NBSK02000003">
    <property type="protein sequence ID" value="KAJ0219217.1"/>
    <property type="molecule type" value="Genomic_DNA"/>
</dbReference>
<evidence type="ECO:0000256" key="3">
    <source>
        <dbReference type="ARBA" id="ARBA00023125"/>
    </source>
</evidence>
<keyword evidence="9" id="KW-1185">Reference proteome</keyword>
<reference evidence="8 9" key="1">
    <citation type="journal article" date="2017" name="Nat. Commun.">
        <title>Genome assembly with in vitro proximity ligation data and whole-genome triplication in lettuce.</title>
        <authorList>
            <person name="Reyes-Chin-Wo S."/>
            <person name="Wang Z."/>
            <person name="Yang X."/>
            <person name="Kozik A."/>
            <person name="Arikit S."/>
            <person name="Song C."/>
            <person name="Xia L."/>
            <person name="Froenicke L."/>
            <person name="Lavelle D.O."/>
            <person name="Truco M.J."/>
            <person name="Xia R."/>
            <person name="Zhu S."/>
            <person name="Xu C."/>
            <person name="Xu H."/>
            <person name="Xu X."/>
            <person name="Cox K."/>
            <person name="Korf I."/>
            <person name="Meyers B.C."/>
            <person name="Michelmore R.W."/>
        </authorList>
    </citation>
    <scope>NUCLEOTIDE SEQUENCE [LARGE SCALE GENOMIC DNA]</scope>
    <source>
        <strain evidence="9">cv. Salinas</strain>
        <tissue evidence="8">Seedlings</tissue>
    </source>
</reference>
<dbReference type="InterPro" id="IPR016177">
    <property type="entry name" value="DNA-bd_dom_sf"/>
</dbReference>